<dbReference type="InterPro" id="IPR003819">
    <property type="entry name" value="TauD/TfdA-like"/>
</dbReference>
<evidence type="ECO:0000256" key="7">
    <source>
        <dbReference type="ARBA" id="ARBA00022723"/>
    </source>
</evidence>
<keyword evidence="11" id="KW-0408">Iron</keyword>
<evidence type="ECO:0000256" key="13">
    <source>
        <dbReference type="ARBA" id="ARBA00031778"/>
    </source>
</evidence>
<dbReference type="FunFam" id="3.30.2020.30:FF:000002">
    <property type="entry name" value="Putative gamma-butyrobetaine dioxygenase"/>
    <property type="match status" value="1"/>
</dbReference>
<proteinExistence type="inferred from homology"/>
<evidence type="ECO:0000256" key="4">
    <source>
        <dbReference type="ARBA" id="ARBA00008654"/>
    </source>
</evidence>
<evidence type="ECO:0000256" key="9">
    <source>
        <dbReference type="ARBA" id="ARBA00022964"/>
    </source>
</evidence>
<dbReference type="GO" id="GO:0005506">
    <property type="term" value="F:iron ion binding"/>
    <property type="evidence" value="ECO:0007669"/>
    <property type="project" value="InterPro"/>
</dbReference>
<dbReference type="PANTHER" id="PTHR10696">
    <property type="entry name" value="GAMMA-BUTYROBETAINE HYDROXYLASE-RELATED"/>
    <property type="match status" value="1"/>
</dbReference>
<dbReference type="InterPro" id="IPR038492">
    <property type="entry name" value="GBBH-like_N_sf"/>
</dbReference>
<evidence type="ECO:0000259" key="17">
    <source>
        <dbReference type="Pfam" id="PF02668"/>
    </source>
</evidence>
<dbReference type="GO" id="GO:0005739">
    <property type="term" value="C:mitochondrion"/>
    <property type="evidence" value="ECO:0007669"/>
    <property type="project" value="TreeGrafter"/>
</dbReference>
<feature type="domain" description="TauD/TfdA-like" evidence="17">
    <location>
        <begin position="114"/>
        <end position="343"/>
    </location>
</feature>
<dbReference type="InterPro" id="IPR050411">
    <property type="entry name" value="AlphaKG_dependent_hydroxylases"/>
</dbReference>
<evidence type="ECO:0000256" key="11">
    <source>
        <dbReference type="ARBA" id="ARBA00023004"/>
    </source>
</evidence>
<evidence type="ECO:0000313" key="19">
    <source>
        <dbReference type="EMBL" id="JAS36627.1"/>
    </source>
</evidence>
<feature type="domain" description="Gamma-butyrobetaine hydroxylase-like N-terminal" evidence="18">
    <location>
        <begin position="17"/>
        <end position="84"/>
    </location>
</feature>
<keyword evidence="9" id="KW-0223">Dioxygenase</keyword>
<evidence type="ECO:0000256" key="14">
    <source>
        <dbReference type="ARBA" id="ARBA00032283"/>
    </source>
</evidence>
<dbReference type="GO" id="GO:0045329">
    <property type="term" value="P:carnitine biosynthetic process"/>
    <property type="evidence" value="ECO:0007669"/>
    <property type="project" value="UniProtKB-UniPathway"/>
</dbReference>
<dbReference type="Pfam" id="PF02668">
    <property type="entry name" value="TauD"/>
    <property type="match status" value="1"/>
</dbReference>
<evidence type="ECO:0000256" key="2">
    <source>
        <dbReference type="ARBA" id="ARBA00001961"/>
    </source>
</evidence>
<dbReference type="EC" id="1.14.11.8" evidence="5"/>
<evidence type="ECO:0000256" key="3">
    <source>
        <dbReference type="ARBA" id="ARBA00005022"/>
    </source>
</evidence>
<sequence>MTLFENKIQISYGKEFDVMHYNYIWLRENCRCSDCYNSTTYQRNIHPLDILQDIRPVHHIVTQDTLHVTWNDNHVSTYNLDWLRLQTKNEKRPECILWSGDISDKVAFVPKQELKSQTGLTQLVRSLLEYGVGFVTQVSASMEATEEVVRKIGPPLHTFYGPGMWEFADSLDHLDTAYTNVALGAHTDTTYFIQPAGLQIFHCIQHDGEGGDTLLVDGFRAAEDVRLADPSSFNSLKRIATEFVCIDRGNHYSCCTPSLTFTSNGQLEMIRYNVYDRSSRIPGKQNEVDEFYKSLRQLGNAIKKKSGEFWFKLQPGTVVFINNWRVLHGRSAYTGRRKMTGCYFSMGNFLSKARLLKLIV</sequence>
<dbReference type="InterPro" id="IPR012776">
    <property type="entry name" value="Trimethyllysine_dOase"/>
</dbReference>
<evidence type="ECO:0000256" key="15">
    <source>
        <dbReference type="ARBA" id="ARBA00046008"/>
    </source>
</evidence>
<dbReference type="Gene3D" id="3.30.2020.30">
    <property type="match status" value="1"/>
</dbReference>
<dbReference type="CDD" id="cd00250">
    <property type="entry name" value="CAS_like"/>
    <property type="match status" value="1"/>
</dbReference>
<keyword evidence="10" id="KW-0560">Oxidoreductase</keyword>
<reference evidence="19" key="1">
    <citation type="submission" date="2015-12" db="EMBL/GenBank/DDBJ databases">
        <title>De novo transcriptome assembly of four potential Pierce s Disease insect vectors from Arizona vineyards.</title>
        <authorList>
            <person name="Tassone E.E."/>
        </authorList>
    </citation>
    <scope>NUCLEOTIDE SEQUENCE</scope>
</reference>
<dbReference type="EMBL" id="GEDC01000671">
    <property type="protein sequence ID" value="JAS36627.1"/>
    <property type="molecule type" value="Transcribed_RNA"/>
</dbReference>
<evidence type="ECO:0000256" key="16">
    <source>
        <dbReference type="ARBA" id="ARBA00049334"/>
    </source>
</evidence>
<dbReference type="Pfam" id="PF06155">
    <property type="entry name" value="GBBH-like_N"/>
    <property type="match status" value="1"/>
</dbReference>
<dbReference type="FunFam" id="3.60.130.10:FF:000001">
    <property type="entry name" value="Trimethyllysine dioxygenase, mitochondrial"/>
    <property type="match status" value="1"/>
</dbReference>
<name>A0A1B6EFC3_9HEMI</name>
<dbReference type="AlphaFoldDB" id="A0A1B6EFC3"/>
<comment type="cofactor">
    <cofactor evidence="2">
        <name>L-ascorbate</name>
        <dbReference type="ChEBI" id="CHEBI:38290"/>
    </cofactor>
</comment>
<comment type="similarity">
    <text evidence="4">Belongs to the gamma-BBH/TMLD family.</text>
</comment>
<dbReference type="Gene3D" id="3.60.130.10">
    <property type="entry name" value="Clavaminate synthase-like"/>
    <property type="match status" value="1"/>
</dbReference>
<evidence type="ECO:0000256" key="8">
    <source>
        <dbReference type="ARBA" id="ARBA00022873"/>
    </source>
</evidence>
<keyword evidence="7" id="KW-0479">Metal-binding</keyword>
<comment type="pathway">
    <text evidence="3">Amine and polyamine biosynthesis; carnitine biosynthesis.</text>
</comment>
<dbReference type="SUPFAM" id="SSF51197">
    <property type="entry name" value="Clavaminate synthase-like"/>
    <property type="match status" value="1"/>
</dbReference>
<comment type="function">
    <text evidence="15">Converts trimethyllysine (TML) into hydroxytrimethyllysine (HTML).</text>
</comment>
<evidence type="ECO:0000256" key="12">
    <source>
        <dbReference type="ARBA" id="ARBA00030363"/>
    </source>
</evidence>
<dbReference type="PANTHER" id="PTHR10696:SF51">
    <property type="entry name" value="TRIMETHYLLYSINE DIOXYGENASE, MITOCHONDRIAL"/>
    <property type="match status" value="1"/>
</dbReference>
<evidence type="ECO:0000256" key="6">
    <source>
        <dbReference type="ARBA" id="ARBA00016835"/>
    </source>
</evidence>
<dbReference type="NCBIfam" id="TIGR02410">
    <property type="entry name" value="carnitine_TMLD"/>
    <property type="match status" value="1"/>
</dbReference>
<evidence type="ECO:0000259" key="18">
    <source>
        <dbReference type="Pfam" id="PF06155"/>
    </source>
</evidence>
<dbReference type="InterPro" id="IPR042098">
    <property type="entry name" value="TauD-like_sf"/>
</dbReference>
<dbReference type="InterPro" id="IPR010376">
    <property type="entry name" value="GBBH-like_N"/>
</dbReference>
<evidence type="ECO:0000256" key="10">
    <source>
        <dbReference type="ARBA" id="ARBA00023002"/>
    </source>
</evidence>
<evidence type="ECO:0000256" key="1">
    <source>
        <dbReference type="ARBA" id="ARBA00001954"/>
    </source>
</evidence>
<protein>
    <recommendedName>
        <fullName evidence="6">Trimethyllysine dioxygenase, mitochondrial</fullName>
        <ecNumber evidence="5">1.14.11.8</ecNumber>
    </recommendedName>
    <alternativeName>
        <fullName evidence="13">Epsilon-trimethyllysine 2-oxoglutarate dioxygenase</fullName>
    </alternativeName>
    <alternativeName>
        <fullName evidence="12">TML hydroxylase</fullName>
    </alternativeName>
    <alternativeName>
        <fullName evidence="14">TML-alpha-ketoglutarate dioxygenase</fullName>
    </alternativeName>
</protein>
<dbReference type="GO" id="GO:0050353">
    <property type="term" value="F:trimethyllysine dioxygenase activity"/>
    <property type="evidence" value="ECO:0007669"/>
    <property type="project" value="UniProtKB-EC"/>
</dbReference>
<keyword evidence="8" id="KW-0124">Carnitine biosynthesis</keyword>
<comment type="catalytic activity">
    <reaction evidence="16">
        <text>N(6),N(6),N(6)-trimethyl-L-lysine + 2-oxoglutarate + O2 = (3S)-3-hydroxy-N(6),N(6),N(6)-trimethyl-L-lysine + succinate + CO2</text>
        <dbReference type="Rhea" id="RHEA:14181"/>
        <dbReference type="ChEBI" id="CHEBI:15379"/>
        <dbReference type="ChEBI" id="CHEBI:16526"/>
        <dbReference type="ChEBI" id="CHEBI:16810"/>
        <dbReference type="ChEBI" id="CHEBI:30031"/>
        <dbReference type="ChEBI" id="CHEBI:58100"/>
        <dbReference type="ChEBI" id="CHEBI:141499"/>
        <dbReference type="EC" id="1.14.11.8"/>
    </reaction>
</comment>
<organism evidence="19">
    <name type="scientific">Clastoptera arizonana</name>
    <name type="common">Arizona spittle bug</name>
    <dbReference type="NCBI Taxonomy" id="38151"/>
    <lineage>
        <taxon>Eukaryota</taxon>
        <taxon>Metazoa</taxon>
        <taxon>Ecdysozoa</taxon>
        <taxon>Arthropoda</taxon>
        <taxon>Hexapoda</taxon>
        <taxon>Insecta</taxon>
        <taxon>Pterygota</taxon>
        <taxon>Neoptera</taxon>
        <taxon>Paraneoptera</taxon>
        <taxon>Hemiptera</taxon>
        <taxon>Auchenorrhyncha</taxon>
        <taxon>Cercopoidea</taxon>
        <taxon>Clastopteridae</taxon>
        <taxon>Clastoptera</taxon>
    </lineage>
</organism>
<gene>
    <name evidence="19" type="ORF">g.2665</name>
</gene>
<accession>A0A1B6EFC3</accession>
<dbReference type="UniPathway" id="UPA00118"/>
<evidence type="ECO:0000256" key="5">
    <source>
        <dbReference type="ARBA" id="ARBA00012267"/>
    </source>
</evidence>
<comment type="cofactor">
    <cofactor evidence="1">
        <name>Fe(2+)</name>
        <dbReference type="ChEBI" id="CHEBI:29033"/>
    </cofactor>
</comment>